<accession>A0A645CT13</accession>
<organism evidence="4">
    <name type="scientific">bioreactor metagenome</name>
    <dbReference type="NCBI Taxonomy" id="1076179"/>
    <lineage>
        <taxon>unclassified sequences</taxon>
        <taxon>metagenomes</taxon>
        <taxon>ecological metagenomes</taxon>
    </lineage>
</organism>
<dbReference type="PANTHER" id="PTHR34408">
    <property type="entry name" value="FAMILY PROTEIN, PUTATIVE-RELATED"/>
    <property type="match status" value="1"/>
</dbReference>
<keyword evidence="1" id="KW-0378">Hydrolase</keyword>
<proteinExistence type="predicted"/>
<dbReference type="Gene3D" id="2.30.30.40">
    <property type="entry name" value="SH3 Domains"/>
    <property type="match status" value="1"/>
</dbReference>
<dbReference type="InterPro" id="IPR003646">
    <property type="entry name" value="SH3-like_bac-type"/>
</dbReference>
<evidence type="ECO:0000313" key="4">
    <source>
        <dbReference type="EMBL" id="MPM80044.1"/>
    </source>
</evidence>
<dbReference type="AlphaFoldDB" id="A0A645CT13"/>
<dbReference type="GO" id="GO:0009253">
    <property type="term" value="P:peptidoglycan catabolic process"/>
    <property type="evidence" value="ECO:0007669"/>
    <property type="project" value="InterPro"/>
</dbReference>
<dbReference type="GO" id="GO:0071555">
    <property type="term" value="P:cell wall organization"/>
    <property type="evidence" value="ECO:0007669"/>
    <property type="project" value="UniProtKB-KW"/>
</dbReference>
<dbReference type="SMART" id="SM00287">
    <property type="entry name" value="SH3b"/>
    <property type="match status" value="1"/>
</dbReference>
<sequence>MRITPTTSLGEVSRTSAPSVLIEVAFHDNVEDANWITNNIDPIAKAIADAINQYFTSSAGAASGQTGRVNLSSGYLNIRSGPSLNSPVTGMAPNGATLRILGRSGDWYNIEYNGQNGFVSSNYVVLQ</sequence>
<evidence type="ECO:0000259" key="3">
    <source>
        <dbReference type="PROSITE" id="PS51781"/>
    </source>
</evidence>
<dbReference type="Gene3D" id="3.40.630.40">
    <property type="entry name" value="Zn-dependent exopeptidases"/>
    <property type="match status" value="1"/>
</dbReference>
<dbReference type="Pfam" id="PF08239">
    <property type="entry name" value="SH3_3"/>
    <property type="match status" value="1"/>
</dbReference>
<dbReference type="InterPro" id="IPR052354">
    <property type="entry name" value="Cell_Wall_Dynamics_Protein"/>
</dbReference>
<protein>
    <recommendedName>
        <fullName evidence="3">SH3b domain-containing protein</fullName>
    </recommendedName>
</protein>
<dbReference type="Pfam" id="PF01520">
    <property type="entry name" value="Amidase_3"/>
    <property type="match status" value="1"/>
</dbReference>
<feature type="domain" description="SH3b" evidence="3">
    <location>
        <begin position="64"/>
        <end position="127"/>
    </location>
</feature>
<reference evidence="4" key="1">
    <citation type="submission" date="2019-08" db="EMBL/GenBank/DDBJ databases">
        <authorList>
            <person name="Kucharzyk K."/>
            <person name="Murdoch R.W."/>
            <person name="Higgins S."/>
            <person name="Loffler F."/>
        </authorList>
    </citation>
    <scope>NUCLEOTIDE SEQUENCE</scope>
</reference>
<dbReference type="EMBL" id="VSSQ01029779">
    <property type="protein sequence ID" value="MPM80044.1"/>
    <property type="molecule type" value="Genomic_DNA"/>
</dbReference>
<gene>
    <name evidence="4" type="ORF">SDC9_127089</name>
</gene>
<evidence type="ECO:0000256" key="1">
    <source>
        <dbReference type="ARBA" id="ARBA00022801"/>
    </source>
</evidence>
<dbReference type="InterPro" id="IPR002508">
    <property type="entry name" value="MurNAc-LAA_cat"/>
</dbReference>
<dbReference type="GO" id="GO:0008745">
    <property type="term" value="F:N-acetylmuramoyl-L-alanine amidase activity"/>
    <property type="evidence" value="ECO:0007669"/>
    <property type="project" value="InterPro"/>
</dbReference>
<comment type="caution">
    <text evidence="4">The sequence shown here is derived from an EMBL/GenBank/DDBJ whole genome shotgun (WGS) entry which is preliminary data.</text>
</comment>
<name>A0A645CT13_9ZZZZ</name>
<evidence type="ECO:0000256" key="2">
    <source>
        <dbReference type="ARBA" id="ARBA00023316"/>
    </source>
</evidence>
<keyword evidence="2" id="KW-0961">Cell wall biogenesis/degradation</keyword>
<dbReference type="PROSITE" id="PS51781">
    <property type="entry name" value="SH3B"/>
    <property type="match status" value="1"/>
</dbReference>
<dbReference type="SUPFAM" id="SSF53187">
    <property type="entry name" value="Zn-dependent exopeptidases"/>
    <property type="match status" value="1"/>
</dbReference>